<dbReference type="Pfam" id="PF23793">
    <property type="entry name" value="LysC"/>
    <property type="match status" value="1"/>
</dbReference>
<dbReference type="EMBL" id="MG652450">
    <property type="protein sequence ID" value="AUG85441.1"/>
    <property type="molecule type" value="Genomic_DNA"/>
</dbReference>
<accession>A0A2P0VPI2</accession>
<name>A0A2P0VPI2_9CAUD</name>
<protein>
    <submittedName>
        <fullName evidence="2">Uncharacterized protein</fullName>
    </submittedName>
</protein>
<keyword evidence="1" id="KW-0472">Membrane</keyword>
<keyword evidence="1" id="KW-1133">Transmembrane helix</keyword>
<dbReference type="Proteomes" id="UP000242003">
    <property type="component" value="Segment"/>
</dbReference>
<proteinExistence type="predicted"/>
<evidence type="ECO:0000313" key="3">
    <source>
        <dbReference type="Proteomes" id="UP000242003"/>
    </source>
</evidence>
<keyword evidence="3" id="KW-1185">Reference proteome</keyword>
<keyword evidence="1" id="KW-0812">Transmembrane</keyword>
<gene>
    <name evidence="2" type="ORF">RsoP1IDN_41</name>
</gene>
<sequence>MRQKHQYAQFGQLELLTVLHLNNRQPGCPSWRPKPRSALMHARKRWTRTPTGAMLLCLMISLAGCGSRVVVVTPPEWMVADCSQPADRRIKSNADLVRRIDDWADAFDQCNAGRAALRDWAAETAKEAQ</sequence>
<evidence type="ECO:0000313" key="2">
    <source>
        <dbReference type="EMBL" id="AUG85441.1"/>
    </source>
</evidence>
<evidence type="ECO:0000256" key="1">
    <source>
        <dbReference type="SAM" id="Phobius"/>
    </source>
</evidence>
<reference evidence="2 3" key="1">
    <citation type="submission" date="2017-12" db="EMBL/GenBank/DDBJ databases">
        <title>Complete genome sequence of Ralstonia solanacearum infecting bacteriophage RS-IDN-P1 isolated from eggplant soil in Indonesia.</title>
        <authorList>
            <person name="Addy H.S."/>
            <person name="Farid M.M."/>
            <person name="Ahmad A.A."/>
            <person name="Huang Q."/>
        </authorList>
    </citation>
    <scope>NUCLEOTIDE SEQUENCE [LARGE SCALE GENOMIC DNA]</scope>
</reference>
<feature type="transmembrane region" description="Helical" evidence="1">
    <location>
        <begin position="53"/>
        <end position="71"/>
    </location>
</feature>
<dbReference type="InterPro" id="IPR058979">
    <property type="entry name" value="LysC-like"/>
</dbReference>
<organism evidence="2 3">
    <name type="scientific">Ralstonia phage RsoP1IDN</name>
    <dbReference type="NCBI Taxonomy" id="2060091"/>
    <lineage>
        <taxon>Viruses</taxon>
        <taxon>Duplodnaviria</taxon>
        <taxon>Heunggongvirae</taxon>
        <taxon>Uroviricota</taxon>
        <taxon>Caudoviricetes</taxon>
        <taxon>Autographivirales</taxon>
        <taxon>Autonotataviridae</taxon>
        <taxon>Okabevirinae</taxon>
        <taxon>Higashivirus</taxon>
        <taxon>Higashivirus RsoP1IDN</taxon>
    </lineage>
</organism>